<dbReference type="AlphaFoldDB" id="A0A518HQS1"/>
<proteinExistence type="inferred from homology"/>
<comment type="similarity">
    <text evidence="13">Belongs to the LpxK family.</text>
</comment>
<evidence type="ECO:0000256" key="6">
    <source>
        <dbReference type="ARBA" id="ARBA00022556"/>
    </source>
</evidence>
<keyword evidence="5 13" id="KW-0444">Lipid biosynthesis</keyword>
<dbReference type="Gene3D" id="3.40.50.300">
    <property type="entry name" value="P-loop containing nucleotide triphosphate hydrolases"/>
    <property type="match status" value="1"/>
</dbReference>
<evidence type="ECO:0000256" key="3">
    <source>
        <dbReference type="ARBA" id="ARBA00012071"/>
    </source>
</evidence>
<comment type="function">
    <text evidence="1 13">Transfers the gamma-phosphate of ATP to the 4'-position of a tetraacyldisaccharide 1-phosphate intermediate (termed DS-1-P) to form tetraacyldisaccharide 1,4'-bis-phosphate (lipid IVA).</text>
</comment>
<evidence type="ECO:0000256" key="12">
    <source>
        <dbReference type="ARBA" id="ARBA00029757"/>
    </source>
</evidence>
<keyword evidence="15" id="KW-1185">Reference proteome</keyword>
<keyword evidence="7 13" id="KW-0808">Transferase</keyword>
<dbReference type="InterPro" id="IPR003758">
    <property type="entry name" value="LpxK"/>
</dbReference>
<dbReference type="GO" id="GO:0009244">
    <property type="term" value="P:lipopolysaccharide core region biosynthetic process"/>
    <property type="evidence" value="ECO:0007669"/>
    <property type="project" value="TreeGrafter"/>
</dbReference>
<dbReference type="HAMAP" id="MF_00409">
    <property type="entry name" value="LpxK"/>
    <property type="match status" value="1"/>
</dbReference>
<dbReference type="GO" id="GO:0009245">
    <property type="term" value="P:lipid A biosynthetic process"/>
    <property type="evidence" value="ECO:0007669"/>
    <property type="project" value="UniProtKB-UniRule"/>
</dbReference>
<evidence type="ECO:0000256" key="5">
    <source>
        <dbReference type="ARBA" id="ARBA00022516"/>
    </source>
</evidence>
<dbReference type="GO" id="GO:0005886">
    <property type="term" value="C:plasma membrane"/>
    <property type="evidence" value="ECO:0007669"/>
    <property type="project" value="TreeGrafter"/>
</dbReference>
<sequence length="343" mass="37889">MSGRRRGILAGLMRAGLSVAAVPYAIVVARRNRGFDHGHGVQRCDATVISIGNLTTGGTGKTPIVADLARRFRKQGIRVAIVSRGYGRGDADENDEAAELHQRLPDVPHVQNPDRVEAARIAVEELESQLILMDDGFQHRRLHRDLDIVLIDMTCPFGYGRLLPRGLLREPIASLGRAHVAILTRCDQVAEEDVAAVMETIRSCNRELLVLRSNHRPSGLLQYPGQRTPVDALHGQRVALISGIGNPAAFRRTVEDVGAEVVAEQVLPDHARYDRETIEQLHRWAESLENVRHLICTQKDLVKLQTDRIAKRPLLALTIDAEIEPSEAFDAMLKDIAEAAQAV</sequence>
<protein>
    <recommendedName>
        <fullName evidence="4 13">Tetraacyldisaccharide 4'-kinase</fullName>
        <ecNumber evidence="3 13">2.7.1.130</ecNumber>
    </recommendedName>
    <alternativeName>
        <fullName evidence="12 13">Lipid A 4'-kinase</fullName>
    </alternativeName>
</protein>
<dbReference type="InterPro" id="IPR027417">
    <property type="entry name" value="P-loop_NTPase"/>
</dbReference>
<keyword evidence="6 13" id="KW-0441">Lipid A biosynthesis</keyword>
<gene>
    <name evidence="13 14" type="primary">lpxK</name>
    <name evidence="14" type="ORF">Enr13x_30500</name>
</gene>
<dbReference type="GO" id="GO:0009029">
    <property type="term" value="F:lipid-A 4'-kinase activity"/>
    <property type="evidence" value="ECO:0007669"/>
    <property type="project" value="UniProtKB-UniRule"/>
</dbReference>
<dbReference type="NCBIfam" id="TIGR00682">
    <property type="entry name" value="lpxK"/>
    <property type="match status" value="1"/>
</dbReference>
<dbReference type="UniPathway" id="UPA00359">
    <property type="reaction ID" value="UER00482"/>
</dbReference>
<dbReference type="EMBL" id="CP037423">
    <property type="protein sequence ID" value="QDV43195.1"/>
    <property type="molecule type" value="Genomic_DNA"/>
</dbReference>
<comment type="catalytic activity">
    <reaction evidence="13">
        <text>a lipid A disaccharide + ATP = a lipid IVA + ADP + H(+)</text>
        <dbReference type="Rhea" id="RHEA:67840"/>
        <dbReference type="ChEBI" id="CHEBI:15378"/>
        <dbReference type="ChEBI" id="CHEBI:30616"/>
        <dbReference type="ChEBI" id="CHEBI:176343"/>
        <dbReference type="ChEBI" id="CHEBI:176425"/>
        <dbReference type="ChEBI" id="CHEBI:456216"/>
        <dbReference type="EC" id="2.7.1.130"/>
    </reaction>
</comment>
<keyword evidence="10 13" id="KW-0067">ATP-binding</keyword>
<reference evidence="14 15" key="1">
    <citation type="submission" date="2019-03" db="EMBL/GenBank/DDBJ databases">
        <title>Deep-cultivation of Planctomycetes and their phenomic and genomic characterization uncovers novel biology.</title>
        <authorList>
            <person name="Wiegand S."/>
            <person name="Jogler M."/>
            <person name="Boedeker C."/>
            <person name="Pinto D."/>
            <person name="Vollmers J."/>
            <person name="Rivas-Marin E."/>
            <person name="Kohn T."/>
            <person name="Peeters S.H."/>
            <person name="Heuer A."/>
            <person name="Rast P."/>
            <person name="Oberbeckmann S."/>
            <person name="Bunk B."/>
            <person name="Jeske O."/>
            <person name="Meyerdierks A."/>
            <person name="Storesund J.E."/>
            <person name="Kallscheuer N."/>
            <person name="Luecker S."/>
            <person name="Lage O.M."/>
            <person name="Pohl T."/>
            <person name="Merkel B.J."/>
            <person name="Hornburger P."/>
            <person name="Mueller R.-W."/>
            <person name="Bruemmer F."/>
            <person name="Labrenz M."/>
            <person name="Spormann A.M."/>
            <person name="Op den Camp H."/>
            <person name="Overmann J."/>
            <person name="Amann R."/>
            <person name="Jetten M.S.M."/>
            <person name="Mascher T."/>
            <person name="Medema M.H."/>
            <person name="Devos D.P."/>
            <person name="Kaster A.-K."/>
            <person name="Ovreas L."/>
            <person name="Rohde M."/>
            <person name="Galperin M.Y."/>
            <person name="Jogler C."/>
        </authorList>
    </citation>
    <scope>NUCLEOTIDE SEQUENCE [LARGE SCALE GENOMIC DNA]</scope>
    <source>
        <strain evidence="14 15">Enr13</strain>
    </source>
</reference>
<keyword evidence="9 13" id="KW-0418">Kinase</keyword>
<dbReference type="Proteomes" id="UP000319004">
    <property type="component" value="Chromosome"/>
</dbReference>
<accession>A0A518HQS1</accession>
<dbReference type="KEGG" id="snep:Enr13x_30500"/>
<organism evidence="14 15">
    <name type="scientific">Stieleria neptunia</name>
    <dbReference type="NCBI Taxonomy" id="2527979"/>
    <lineage>
        <taxon>Bacteria</taxon>
        <taxon>Pseudomonadati</taxon>
        <taxon>Planctomycetota</taxon>
        <taxon>Planctomycetia</taxon>
        <taxon>Pirellulales</taxon>
        <taxon>Pirellulaceae</taxon>
        <taxon>Stieleria</taxon>
    </lineage>
</organism>
<dbReference type="EC" id="2.7.1.130" evidence="3 13"/>
<evidence type="ECO:0000256" key="13">
    <source>
        <dbReference type="HAMAP-Rule" id="MF_00409"/>
    </source>
</evidence>
<dbReference type="PANTHER" id="PTHR42724">
    <property type="entry name" value="TETRAACYLDISACCHARIDE 4'-KINASE"/>
    <property type="match status" value="1"/>
</dbReference>
<dbReference type="Pfam" id="PF02606">
    <property type="entry name" value="LpxK"/>
    <property type="match status" value="1"/>
</dbReference>
<name>A0A518HQS1_9BACT</name>
<evidence type="ECO:0000256" key="11">
    <source>
        <dbReference type="ARBA" id="ARBA00023098"/>
    </source>
</evidence>
<dbReference type="PANTHER" id="PTHR42724:SF1">
    <property type="entry name" value="TETRAACYLDISACCHARIDE 4'-KINASE, MITOCHONDRIAL-RELATED"/>
    <property type="match status" value="1"/>
</dbReference>
<comment type="pathway">
    <text evidence="2 13">Glycolipid biosynthesis; lipid IV(A) biosynthesis; lipid IV(A) from (3R)-3-hydroxytetradecanoyl-[acyl-carrier-protein] and UDP-N-acetyl-alpha-D-glucosamine: step 6/6.</text>
</comment>
<evidence type="ECO:0000313" key="14">
    <source>
        <dbReference type="EMBL" id="QDV43195.1"/>
    </source>
</evidence>
<evidence type="ECO:0000256" key="1">
    <source>
        <dbReference type="ARBA" id="ARBA00002274"/>
    </source>
</evidence>
<evidence type="ECO:0000256" key="8">
    <source>
        <dbReference type="ARBA" id="ARBA00022741"/>
    </source>
</evidence>
<dbReference type="GO" id="GO:0005524">
    <property type="term" value="F:ATP binding"/>
    <property type="evidence" value="ECO:0007669"/>
    <property type="project" value="UniProtKB-UniRule"/>
</dbReference>
<keyword evidence="8 13" id="KW-0547">Nucleotide-binding</keyword>
<evidence type="ECO:0000256" key="9">
    <source>
        <dbReference type="ARBA" id="ARBA00022777"/>
    </source>
</evidence>
<keyword evidence="11 13" id="KW-0443">Lipid metabolism</keyword>
<evidence type="ECO:0000256" key="4">
    <source>
        <dbReference type="ARBA" id="ARBA00016436"/>
    </source>
</evidence>
<evidence type="ECO:0000256" key="7">
    <source>
        <dbReference type="ARBA" id="ARBA00022679"/>
    </source>
</evidence>
<evidence type="ECO:0000256" key="2">
    <source>
        <dbReference type="ARBA" id="ARBA00004870"/>
    </source>
</evidence>
<feature type="binding site" evidence="13">
    <location>
        <begin position="55"/>
        <end position="62"/>
    </location>
    <ligand>
        <name>ATP</name>
        <dbReference type="ChEBI" id="CHEBI:30616"/>
    </ligand>
</feature>
<evidence type="ECO:0000256" key="10">
    <source>
        <dbReference type="ARBA" id="ARBA00022840"/>
    </source>
</evidence>
<dbReference type="SUPFAM" id="SSF52540">
    <property type="entry name" value="P-loop containing nucleoside triphosphate hydrolases"/>
    <property type="match status" value="1"/>
</dbReference>
<evidence type="ECO:0000313" key="15">
    <source>
        <dbReference type="Proteomes" id="UP000319004"/>
    </source>
</evidence>